<protein>
    <submittedName>
        <fullName evidence="1">Uncharacterized protein</fullName>
    </submittedName>
</protein>
<accession>A0A448WXP0</accession>
<proteinExistence type="predicted"/>
<evidence type="ECO:0000313" key="1">
    <source>
        <dbReference type="EMBL" id="VEL22735.1"/>
    </source>
</evidence>
<dbReference type="Proteomes" id="UP000784294">
    <property type="component" value="Unassembled WGS sequence"/>
</dbReference>
<evidence type="ECO:0000313" key="2">
    <source>
        <dbReference type="Proteomes" id="UP000784294"/>
    </source>
</evidence>
<dbReference type="AlphaFoldDB" id="A0A448WXP0"/>
<sequence length="103" mass="11630">MLGLIGYGNHLPAKQIVRSDFSTNPDTPTHHRCLPINHFHYRRTEVGMPKAQNVFVTIAESRFCLTSSTVANRTPDIDQITCPAQPRYFVAYVPSSLGLYMHL</sequence>
<organism evidence="1 2">
    <name type="scientific">Protopolystoma xenopodis</name>
    <dbReference type="NCBI Taxonomy" id="117903"/>
    <lineage>
        <taxon>Eukaryota</taxon>
        <taxon>Metazoa</taxon>
        <taxon>Spiralia</taxon>
        <taxon>Lophotrochozoa</taxon>
        <taxon>Platyhelminthes</taxon>
        <taxon>Monogenea</taxon>
        <taxon>Polyopisthocotylea</taxon>
        <taxon>Polystomatidea</taxon>
        <taxon>Polystomatidae</taxon>
        <taxon>Protopolystoma</taxon>
    </lineage>
</organism>
<reference evidence="1" key="1">
    <citation type="submission" date="2018-11" db="EMBL/GenBank/DDBJ databases">
        <authorList>
            <consortium name="Pathogen Informatics"/>
        </authorList>
    </citation>
    <scope>NUCLEOTIDE SEQUENCE</scope>
</reference>
<gene>
    <name evidence="1" type="ORF">PXEA_LOCUS16175</name>
</gene>
<dbReference type="EMBL" id="CAAALY010058124">
    <property type="protein sequence ID" value="VEL22735.1"/>
    <property type="molecule type" value="Genomic_DNA"/>
</dbReference>
<comment type="caution">
    <text evidence="1">The sequence shown here is derived from an EMBL/GenBank/DDBJ whole genome shotgun (WGS) entry which is preliminary data.</text>
</comment>
<keyword evidence="2" id="KW-1185">Reference proteome</keyword>
<name>A0A448WXP0_9PLAT</name>